<feature type="transmembrane region" description="Helical" evidence="1">
    <location>
        <begin position="62"/>
        <end position="82"/>
    </location>
</feature>
<evidence type="ECO:0000313" key="2">
    <source>
        <dbReference type="EMBL" id="KAF2105669.1"/>
    </source>
</evidence>
<reference evidence="2" key="1">
    <citation type="journal article" date="2020" name="Stud. Mycol.">
        <title>101 Dothideomycetes genomes: a test case for predicting lifestyles and emergence of pathogens.</title>
        <authorList>
            <person name="Haridas S."/>
            <person name="Albert R."/>
            <person name="Binder M."/>
            <person name="Bloem J."/>
            <person name="Labutti K."/>
            <person name="Salamov A."/>
            <person name="Andreopoulos B."/>
            <person name="Baker S."/>
            <person name="Barry K."/>
            <person name="Bills G."/>
            <person name="Bluhm B."/>
            <person name="Cannon C."/>
            <person name="Castanera R."/>
            <person name="Culley D."/>
            <person name="Daum C."/>
            <person name="Ezra D."/>
            <person name="Gonzalez J."/>
            <person name="Henrissat B."/>
            <person name="Kuo A."/>
            <person name="Liang C."/>
            <person name="Lipzen A."/>
            <person name="Lutzoni F."/>
            <person name="Magnuson J."/>
            <person name="Mondo S."/>
            <person name="Nolan M."/>
            <person name="Ohm R."/>
            <person name="Pangilinan J."/>
            <person name="Park H.-J."/>
            <person name="Ramirez L."/>
            <person name="Alfaro M."/>
            <person name="Sun H."/>
            <person name="Tritt A."/>
            <person name="Yoshinaga Y."/>
            <person name="Zwiers L.-H."/>
            <person name="Turgeon B."/>
            <person name="Goodwin S."/>
            <person name="Spatafora J."/>
            <person name="Crous P."/>
            <person name="Grigoriev I."/>
        </authorList>
    </citation>
    <scope>NUCLEOTIDE SEQUENCE</scope>
    <source>
        <strain evidence="2">CBS 627.86</strain>
    </source>
</reference>
<accession>A0A6A5YEF3</accession>
<name>A0A6A5YEF3_9PLEO</name>
<protein>
    <recommendedName>
        <fullName evidence="4">Transmembrane protein</fullName>
    </recommendedName>
</protein>
<sequence>MLPTTYFSSLLSSGNTARLILFTKPISKMASNQRRHPANSSAPTIIRSQVLSESQIDTLESYLFGTLFSAAAALLITSALGYLSFVQIMLGIVALGVTTVTYTHIFERDRNGYFIRGPFQTRPLDPRQEY</sequence>
<organism evidence="2 3">
    <name type="scientific">Lophiotrema nucula</name>
    <dbReference type="NCBI Taxonomy" id="690887"/>
    <lineage>
        <taxon>Eukaryota</taxon>
        <taxon>Fungi</taxon>
        <taxon>Dikarya</taxon>
        <taxon>Ascomycota</taxon>
        <taxon>Pezizomycotina</taxon>
        <taxon>Dothideomycetes</taxon>
        <taxon>Pleosporomycetidae</taxon>
        <taxon>Pleosporales</taxon>
        <taxon>Lophiotremataceae</taxon>
        <taxon>Lophiotrema</taxon>
    </lineage>
</organism>
<evidence type="ECO:0000256" key="1">
    <source>
        <dbReference type="SAM" id="Phobius"/>
    </source>
</evidence>
<evidence type="ECO:0008006" key="4">
    <source>
        <dbReference type="Google" id="ProtNLM"/>
    </source>
</evidence>
<evidence type="ECO:0000313" key="3">
    <source>
        <dbReference type="Proteomes" id="UP000799770"/>
    </source>
</evidence>
<feature type="transmembrane region" description="Helical" evidence="1">
    <location>
        <begin position="88"/>
        <end position="106"/>
    </location>
</feature>
<gene>
    <name evidence="2" type="ORF">BDV96DRAFT_638716</name>
</gene>
<keyword evidence="1" id="KW-0472">Membrane</keyword>
<keyword evidence="3" id="KW-1185">Reference proteome</keyword>
<keyword evidence="1" id="KW-0812">Transmembrane</keyword>
<keyword evidence="1" id="KW-1133">Transmembrane helix</keyword>
<dbReference type="AlphaFoldDB" id="A0A6A5YEF3"/>
<proteinExistence type="predicted"/>
<dbReference type="EMBL" id="ML977375">
    <property type="protein sequence ID" value="KAF2105669.1"/>
    <property type="molecule type" value="Genomic_DNA"/>
</dbReference>
<dbReference type="Proteomes" id="UP000799770">
    <property type="component" value="Unassembled WGS sequence"/>
</dbReference>